<reference evidence="10 11" key="1">
    <citation type="submission" date="2023-10" db="EMBL/GenBank/DDBJ databases">
        <authorList>
            <person name="Maclean D."/>
            <person name="Macfadyen A."/>
        </authorList>
    </citation>
    <scope>NUCLEOTIDE SEQUENCE [LARGE SCALE GENOMIC DNA]</scope>
</reference>
<keyword evidence="5" id="KW-0802">TPR repeat</keyword>
<dbReference type="PANTHER" id="PTHR16056:SF16">
    <property type="entry name" value="REGULATOR OF MICROTUBULE DYNAMICS PROTEIN 1"/>
    <property type="match status" value="1"/>
</dbReference>
<gene>
    <name evidence="10" type="ORF">CVIRNUC_003724</name>
</gene>
<keyword evidence="4" id="KW-0677">Repeat</keyword>
<comment type="subunit">
    <text evidence="2">Interacts with microtubules.</text>
</comment>
<evidence type="ECO:0000313" key="11">
    <source>
        <dbReference type="Proteomes" id="UP001314263"/>
    </source>
</evidence>
<keyword evidence="11" id="KW-1185">Reference proteome</keyword>
<evidence type="ECO:0000256" key="8">
    <source>
        <dbReference type="ARBA" id="ARBA00041958"/>
    </source>
</evidence>
<evidence type="ECO:0000256" key="9">
    <source>
        <dbReference type="SAM" id="MobiDB-lite"/>
    </source>
</evidence>
<keyword evidence="3" id="KW-0963">Cytoplasm</keyword>
<dbReference type="SUPFAM" id="SSF48452">
    <property type="entry name" value="TPR-like"/>
    <property type="match status" value="1"/>
</dbReference>
<dbReference type="GO" id="GO:0008017">
    <property type="term" value="F:microtubule binding"/>
    <property type="evidence" value="ECO:0007669"/>
    <property type="project" value="TreeGrafter"/>
</dbReference>
<dbReference type="GO" id="GO:0005876">
    <property type="term" value="C:spindle microtubule"/>
    <property type="evidence" value="ECO:0007669"/>
    <property type="project" value="TreeGrafter"/>
</dbReference>
<dbReference type="AlphaFoldDB" id="A0AAV1I0G6"/>
<feature type="compositionally biased region" description="Basic residues" evidence="9">
    <location>
        <begin position="133"/>
        <end position="143"/>
    </location>
</feature>
<evidence type="ECO:0000256" key="2">
    <source>
        <dbReference type="ARBA" id="ARBA00011375"/>
    </source>
</evidence>
<dbReference type="InterPro" id="IPR049039">
    <property type="entry name" value="RMD1-3_a_helical_rpt"/>
</dbReference>
<dbReference type="GO" id="GO:0005737">
    <property type="term" value="C:cytoplasm"/>
    <property type="evidence" value="ECO:0007669"/>
    <property type="project" value="TreeGrafter"/>
</dbReference>
<dbReference type="Pfam" id="PF21033">
    <property type="entry name" value="RMD1-3"/>
    <property type="match status" value="1"/>
</dbReference>
<evidence type="ECO:0000256" key="6">
    <source>
        <dbReference type="ARBA" id="ARBA00023212"/>
    </source>
</evidence>
<protein>
    <recommendedName>
        <fullName evidence="7">Regulator of microtubule dynamics protein 1</fullName>
    </recommendedName>
    <alternativeName>
        <fullName evidence="8">Protein FAM82B</fullName>
    </alternativeName>
</protein>
<accession>A0AAV1I0G6</accession>
<dbReference type="Gene3D" id="1.25.40.10">
    <property type="entry name" value="Tetratricopeptide repeat domain"/>
    <property type="match status" value="1"/>
</dbReference>
<comment type="caution">
    <text evidence="10">The sequence shown here is derived from an EMBL/GenBank/DDBJ whole genome shotgun (WGS) entry which is preliminary data.</text>
</comment>
<dbReference type="Proteomes" id="UP001314263">
    <property type="component" value="Unassembled WGS sequence"/>
</dbReference>
<evidence type="ECO:0000256" key="1">
    <source>
        <dbReference type="ARBA" id="ARBA00004245"/>
    </source>
</evidence>
<evidence type="ECO:0000256" key="7">
    <source>
        <dbReference type="ARBA" id="ARBA00039966"/>
    </source>
</evidence>
<dbReference type="EMBL" id="CAUYUE010000004">
    <property type="protein sequence ID" value="CAK0770004.1"/>
    <property type="molecule type" value="Genomic_DNA"/>
</dbReference>
<name>A0AAV1I0G6_9CHLO</name>
<sequence>MQPGKGSHQQEGCHQPASPQQILASVSAGLSDKAQRLTQHLHTHILSRNPLQIPSTLQLPYQPISQRTLEASSRRNQVLVEEEGVTVTVQARHNVHKTVFALGATLWGKLGRLGHKLKQHHVHAREEGELRRAAKRERRRHHSEHAEHNPLKFALPWQRKRRGHQHDGGIFLRGGPQAKAKALIKKGQEHERELDVRAAVRCYEEANKQVPGVADTLCLAAKAWSDTCYMDEIQSPFKERLTMQDRHDVNKKAMEYAKQAMVLAPNKALPHVAACISMGRLAVFSDNKTKVRLAKEARELAVVAMQKEPQDDLAQHLMGRWHWEMAQLSGIARALVRIIFGTELPTGTHAEALQHYRRASELNPGRMIHKVELGRALAKLGQREAALKELEQALTMDVEDINAHLQKIDAEILVKQFRQKQKRYGAVQPVPAQRLQASGMEAAGGKAARPQPWQWPQLPSLPQLPNPFSRSHPERESPDALNPCAATAAPMPASVTQKQPKQAQTSLMPQQSASKEQVRGGSKGEAQLHGSRAAQDGQAAQRPFWQAPPWGQKHAAPSPASDIGDRSDSTSGSEGRAQGGAKQAGGGWKLPMLRNPFEGWGRSVSPGES</sequence>
<evidence type="ECO:0000256" key="5">
    <source>
        <dbReference type="ARBA" id="ARBA00022803"/>
    </source>
</evidence>
<feature type="compositionally biased region" description="Polar residues" evidence="9">
    <location>
        <begin position="494"/>
        <end position="515"/>
    </location>
</feature>
<evidence type="ECO:0000256" key="4">
    <source>
        <dbReference type="ARBA" id="ARBA00022737"/>
    </source>
</evidence>
<feature type="region of interest" description="Disordered" evidence="9">
    <location>
        <begin position="440"/>
        <end position="609"/>
    </location>
</feature>
<evidence type="ECO:0000313" key="10">
    <source>
        <dbReference type="EMBL" id="CAK0770004.1"/>
    </source>
</evidence>
<organism evidence="10 11">
    <name type="scientific">Coccomyxa viridis</name>
    <dbReference type="NCBI Taxonomy" id="1274662"/>
    <lineage>
        <taxon>Eukaryota</taxon>
        <taxon>Viridiplantae</taxon>
        <taxon>Chlorophyta</taxon>
        <taxon>core chlorophytes</taxon>
        <taxon>Trebouxiophyceae</taxon>
        <taxon>Trebouxiophyceae incertae sedis</taxon>
        <taxon>Coccomyxaceae</taxon>
        <taxon>Coccomyxa</taxon>
    </lineage>
</organism>
<keyword evidence="6" id="KW-0206">Cytoskeleton</keyword>
<feature type="region of interest" description="Disordered" evidence="9">
    <location>
        <begin position="119"/>
        <end position="159"/>
    </location>
</feature>
<evidence type="ECO:0000256" key="3">
    <source>
        <dbReference type="ARBA" id="ARBA00022490"/>
    </source>
</evidence>
<dbReference type="InterPro" id="IPR011990">
    <property type="entry name" value="TPR-like_helical_dom_sf"/>
</dbReference>
<dbReference type="GO" id="GO:0097431">
    <property type="term" value="C:mitotic spindle pole"/>
    <property type="evidence" value="ECO:0007669"/>
    <property type="project" value="TreeGrafter"/>
</dbReference>
<comment type="subcellular location">
    <subcellularLocation>
        <location evidence="1">Cytoplasm</location>
        <location evidence="1">Cytoskeleton</location>
    </subcellularLocation>
</comment>
<dbReference type="PANTHER" id="PTHR16056">
    <property type="entry name" value="REGULATOR OF MICROTUBULE DYNAMICS PROTEIN"/>
    <property type="match status" value="1"/>
</dbReference>
<proteinExistence type="predicted"/>
<feature type="compositionally biased region" description="Low complexity" evidence="9">
    <location>
        <begin position="450"/>
        <end position="467"/>
    </location>
</feature>